<dbReference type="AlphaFoldDB" id="A0A816SMY2"/>
<gene>
    <name evidence="1" type="ORF">DARMORV10_A06P29330.1</name>
</gene>
<accession>A0A816SMY2</accession>
<evidence type="ECO:0000313" key="1">
    <source>
        <dbReference type="EMBL" id="CAF2087489.1"/>
    </source>
</evidence>
<proteinExistence type="predicted"/>
<dbReference type="Proteomes" id="UP001295469">
    <property type="component" value="Chromosome A06"/>
</dbReference>
<name>A0A816SMY2_BRANA</name>
<organism evidence="1">
    <name type="scientific">Brassica napus</name>
    <name type="common">Rape</name>
    <dbReference type="NCBI Taxonomy" id="3708"/>
    <lineage>
        <taxon>Eukaryota</taxon>
        <taxon>Viridiplantae</taxon>
        <taxon>Streptophyta</taxon>
        <taxon>Embryophyta</taxon>
        <taxon>Tracheophyta</taxon>
        <taxon>Spermatophyta</taxon>
        <taxon>Magnoliopsida</taxon>
        <taxon>eudicotyledons</taxon>
        <taxon>Gunneridae</taxon>
        <taxon>Pentapetalae</taxon>
        <taxon>rosids</taxon>
        <taxon>malvids</taxon>
        <taxon>Brassicales</taxon>
        <taxon>Brassicaceae</taxon>
        <taxon>Brassiceae</taxon>
        <taxon>Brassica</taxon>
    </lineage>
</organism>
<reference evidence="1" key="1">
    <citation type="submission" date="2021-01" db="EMBL/GenBank/DDBJ databases">
        <authorList>
            <consortium name="Genoscope - CEA"/>
            <person name="William W."/>
        </authorList>
    </citation>
    <scope>NUCLEOTIDE SEQUENCE</scope>
</reference>
<dbReference type="EMBL" id="HG994360">
    <property type="protein sequence ID" value="CAF2087489.1"/>
    <property type="molecule type" value="Genomic_DNA"/>
</dbReference>
<sequence>MLCSLQACRYVHTKLNPYQACCVPTSVFSTLLVTQCFRSTKRVHQIVHVFSQPRNRQGWQKRGS</sequence>
<protein>
    <submittedName>
        <fullName evidence="1">(rape) hypothetical protein</fullName>
    </submittedName>
</protein>